<dbReference type="PANTHER" id="PTHR10000:SF8">
    <property type="entry name" value="HAD SUPERFAMILY HYDROLASE-LIKE, TYPE 3"/>
    <property type="match status" value="1"/>
</dbReference>
<sequence>MPVNRSTLPSPLPAQLEHSVRYLFTDVDDTLTWEGRLPAATFNALEQLQKAGVQVIPVTGACAGWCDCIVRTWPVAAVIGENGAFWMQKDSNGHVQRRYMQSQEERTANRARLLEVQEELLAELGFARMTVDQTYRETDIAFDVGQEQNLTSQQRHLLLNLLHQSGVQARLSSIHINAWLGDYDKASTAMAWLEQESVQQGRLIAEQEVAFIGDSGNDVAMFEQFSNTVGVANIQPFLESLSHKPRFITSANGGFGFVELAERILAQPTLLESEACDAGVA</sequence>
<dbReference type="GO" id="GO:0005829">
    <property type="term" value="C:cytosol"/>
    <property type="evidence" value="ECO:0007669"/>
    <property type="project" value="TreeGrafter"/>
</dbReference>
<dbReference type="OrthoDB" id="5292903at2"/>
<organism evidence="1 2">
    <name type="scientific">Marinobacterium mangrovicola</name>
    <dbReference type="NCBI Taxonomy" id="1476959"/>
    <lineage>
        <taxon>Bacteria</taxon>
        <taxon>Pseudomonadati</taxon>
        <taxon>Pseudomonadota</taxon>
        <taxon>Gammaproteobacteria</taxon>
        <taxon>Oceanospirillales</taxon>
        <taxon>Oceanospirillaceae</taxon>
        <taxon>Marinobacterium</taxon>
    </lineage>
</organism>
<reference evidence="1 2" key="1">
    <citation type="submission" date="2019-03" db="EMBL/GenBank/DDBJ databases">
        <title>Genomic Encyclopedia of Archaeal and Bacterial Type Strains, Phase II (KMG-II): from individual species to whole genera.</title>
        <authorList>
            <person name="Goeker M."/>
        </authorList>
    </citation>
    <scope>NUCLEOTIDE SEQUENCE [LARGE SCALE GENOMIC DNA]</scope>
    <source>
        <strain evidence="1 2">DSM 27697</strain>
    </source>
</reference>
<dbReference type="Gene3D" id="3.40.50.1000">
    <property type="entry name" value="HAD superfamily/HAD-like"/>
    <property type="match status" value="2"/>
</dbReference>
<dbReference type="InterPro" id="IPR006379">
    <property type="entry name" value="HAD-SF_hydro_IIB"/>
</dbReference>
<dbReference type="SUPFAM" id="SSF56784">
    <property type="entry name" value="HAD-like"/>
    <property type="match status" value="1"/>
</dbReference>
<dbReference type="GO" id="GO:0000287">
    <property type="term" value="F:magnesium ion binding"/>
    <property type="evidence" value="ECO:0007669"/>
    <property type="project" value="UniProtKB-ARBA"/>
</dbReference>
<dbReference type="Pfam" id="PF08282">
    <property type="entry name" value="Hydrolase_3"/>
    <property type="match status" value="2"/>
</dbReference>
<protein>
    <recommendedName>
        <fullName evidence="3">Sucrose phosphatase-like domain-containing protein</fullName>
    </recommendedName>
</protein>
<keyword evidence="2" id="KW-1185">Reference proteome</keyword>
<proteinExistence type="predicted"/>
<dbReference type="AlphaFoldDB" id="A0A4R1G810"/>
<dbReference type="GO" id="GO:0016791">
    <property type="term" value="F:phosphatase activity"/>
    <property type="evidence" value="ECO:0007669"/>
    <property type="project" value="TreeGrafter"/>
</dbReference>
<evidence type="ECO:0000313" key="2">
    <source>
        <dbReference type="Proteomes" id="UP000294546"/>
    </source>
</evidence>
<dbReference type="PANTHER" id="PTHR10000">
    <property type="entry name" value="PHOSPHOSERINE PHOSPHATASE"/>
    <property type="match status" value="1"/>
</dbReference>
<dbReference type="NCBIfam" id="TIGR01484">
    <property type="entry name" value="HAD-SF-IIB"/>
    <property type="match status" value="1"/>
</dbReference>
<comment type="caution">
    <text evidence="1">The sequence shown here is derived from an EMBL/GenBank/DDBJ whole genome shotgun (WGS) entry which is preliminary data.</text>
</comment>
<dbReference type="InterPro" id="IPR036412">
    <property type="entry name" value="HAD-like_sf"/>
</dbReference>
<name>A0A4R1G810_9GAMM</name>
<evidence type="ECO:0000313" key="1">
    <source>
        <dbReference type="EMBL" id="TCK02605.1"/>
    </source>
</evidence>
<dbReference type="Proteomes" id="UP000294546">
    <property type="component" value="Unassembled WGS sequence"/>
</dbReference>
<dbReference type="InterPro" id="IPR023214">
    <property type="entry name" value="HAD_sf"/>
</dbReference>
<evidence type="ECO:0008006" key="3">
    <source>
        <dbReference type="Google" id="ProtNLM"/>
    </source>
</evidence>
<gene>
    <name evidence="1" type="ORF">CLV83_4302</name>
</gene>
<dbReference type="EMBL" id="SMFU01000014">
    <property type="protein sequence ID" value="TCK02605.1"/>
    <property type="molecule type" value="Genomic_DNA"/>
</dbReference>
<accession>A0A4R1G810</accession>
<dbReference type="RefSeq" id="WP_132297615.1">
    <property type="nucleotide sequence ID" value="NZ_SMFU01000014.1"/>
</dbReference>